<reference evidence="4" key="1">
    <citation type="submission" date="2021-09" db="EMBL/GenBank/DDBJ databases">
        <authorList>
            <consortium name="AG Swart"/>
            <person name="Singh M."/>
            <person name="Singh A."/>
            <person name="Seah K."/>
            <person name="Emmerich C."/>
        </authorList>
    </citation>
    <scope>NUCLEOTIDE SEQUENCE</scope>
    <source>
        <strain evidence="4">ATCC30299</strain>
    </source>
</reference>
<feature type="repeat" description="TPR" evidence="3">
    <location>
        <begin position="568"/>
        <end position="601"/>
    </location>
</feature>
<comment type="caution">
    <text evidence="4">The sequence shown here is derived from an EMBL/GenBank/DDBJ whole genome shotgun (WGS) entry which is preliminary data.</text>
</comment>
<dbReference type="Pfam" id="PF13432">
    <property type="entry name" value="TPR_16"/>
    <property type="match status" value="1"/>
</dbReference>
<evidence type="ECO:0000313" key="5">
    <source>
        <dbReference type="Proteomes" id="UP001162131"/>
    </source>
</evidence>
<dbReference type="InterPro" id="IPR011990">
    <property type="entry name" value="TPR-like_helical_dom_sf"/>
</dbReference>
<name>A0AAU9JEJ8_9CILI</name>
<organism evidence="4 5">
    <name type="scientific">Blepharisma stoltei</name>
    <dbReference type="NCBI Taxonomy" id="1481888"/>
    <lineage>
        <taxon>Eukaryota</taxon>
        <taxon>Sar</taxon>
        <taxon>Alveolata</taxon>
        <taxon>Ciliophora</taxon>
        <taxon>Postciliodesmatophora</taxon>
        <taxon>Heterotrichea</taxon>
        <taxon>Heterotrichida</taxon>
        <taxon>Blepharismidae</taxon>
        <taxon>Blepharisma</taxon>
    </lineage>
</organism>
<dbReference type="InterPro" id="IPR051685">
    <property type="entry name" value="Ycf3/AcsC/BcsC/TPR_MFPF"/>
</dbReference>
<feature type="repeat" description="TPR" evidence="3">
    <location>
        <begin position="500"/>
        <end position="533"/>
    </location>
</feature>
<feature type="repeat" description="TPR" evidence="3">
    <location>
        <begin position="534"/>
        <end position="567"/>
    </location>
</feature>
<feature type="repeat" description="TPR" evidence="3">
    <location>
        <begin position="677"/>
        <end position="710"/>
    </location>
</feature>
<dbReference type="SUPFAM" id="SSF50965">
    <property type="entry name" value="Galactose oxidase, central domain"/>
    <property type="match status" value="1"/>
</dbReference>
<dbReference type="InterPro" id="IPR011043">
    <property type="entry name" value="Gal_Oxase/kelch_b-propeller"/>
</dbReference>
<dbReference type="PROSITE" id="PS50005">
    <property type="entry name" value="TPR"/>
    <property type="match status" value="4"/>
</dbReference>
<gene>
    <name evidence="4" type="ORF">BSTOLATCC_MIC30376</name>
</gene>
<keyword evidence="1" id="KW-0677">Repeat</keyword>
<protein>
    <recommendedName>
        <fullName evidence="6">Tetratricopeptide repeat protein</fullName>
    </recommendedName>
</protein>
<keyword evidence="2 3" id="KW-0802">TPR repeat</keyword>
<dbReference type="InterPro" id="IPR019734">
    <property type="entry name" value="TPR_rpt"/>
</dbReference>
<evidence type="ECO:0000313" key="4">
    <source>
        <dbReference type="EMBL" id="CAG9321994.1"/>
    </source>
</evidence>
<dbReference type="SUPFAM" id="SSF48452">
    <property type="entry name" value="TPR-like"/>
    <property type="match status" value="1"/>
</dbReference>
<evidence type="ECO:0000256" key="1">
    <source>
        <dbReference type="ARBA" id="ARBA00022737"/>
    </source>
</evidence>
<dbReference type="PANTHER" id="PTHR44943:SF4">
    <property type="entry name" value="TPR REPEAT-CONTAINING PROTEIN MJ0798"/>
    <property type="match status" value="1"/>
</dbReference>
<evidence type="ECO:0000256" key="3">
    <source>
        <dbReference type="PROSITE-ProRule" id="PRU00339"/>
    </source>
</evidence>
<dbReference type="Pfam" id="PF13414">
    <property type="entry name" value="TPR_11"/>
    <property type="match status" value="1"/>
</dbReference>
<evidence type="ECO:0000256" key="2">
    <source>
        <dbReference type="ARBA" id="ARBA00022803"/>
    </source>
</evidence>
<accession>A0AAU9JEJ8</accession>
<dbReference type="AlphaFoldDB" id="A0AAU9JEJ8"/>
<sequence>MSRLCFKKGCELEVQYICQTYSAEIYSCKLHLEELLKLPNRDHMIDSILMEHCEWTKDAVLEYLEKEKSKKEYLKEVFFATFRKELHRKGIEEMLRKLDSDLEEFKSLIEKTVLAESSDLFSSVRQFCELSKLRTKISALLARPNSAKAEKDFRSTVSVYENKTLDPLIAQAYQEYVKVYHQATSLYRVTPDDDGKNMLLIYDTENEKEEEKELKIPLKLNSVKTITQLPNGELFCFSESNPVIIDKKYGFRVLPAGDPNLEIAIYFDRSVYCFERGDRGGGCDDPGVMSSRFDFDLNRWSKINPIPRMDEKYHGVLFNGNIVISGYWDTDLKLYSIGIDSWSNINYEFGLHKRKILVDSNERLYVIECGGFIYESEVGDMYTWHWLVKSIIAGFYSSIHCSYNKGGFYILTSSVSDREYCKFNLDQKELIELSYYNKHVALRREGKILEVIECPNQNFKLDPNDVVLYNNNGCSLNCLGQNLEEIERFNESIKLNPIKPQTYDYKGKALCAIGRNLEAIECYDTAIRLSPGYYNLYNNKGLALYTIGRNLEAIECYNKAIKLYSYDPNVYFNKGCALQDLENYLEALECYDESIRCDKRRHIYVSGISMYFDSKGKTLYALGRNVEAIQSYDEALNHNFWNADIHDNKGKALHALGRNSEALECFDQAIKIDFYCDSAYRNKGNVLEDEEKYIEAIYFYDEAIKIKPNDILYLCSRARALKKQGLEAEALQDFNRACELIQESRTSGIFTRNQWDVNERNFIKDELEIDRIELLQKLQKSQ</sequence>
<keyword evidence="5" id="KW-1185">Reference proteome</keyword>
<evidence type="ECO:0008006" key="6">
    <source>
        <dbReference type="Google" id="ProtNLM"/>
    </source>
</evidence>
<proteinExistence type="predicted"/>
<dbReference type="SMART" id="SM00028">
    <property type="entry name" value="TPR"/>
    <property type="match status" value="9"/>
</dbReference>
<dbReference type="Proteomes" id="UP001162131">
    <property type="component" value="Unassembled WGS sequence"/>
</dbReference>
<dbReference type="Gene3D" id="1.25.40.10">
    <property type="entry name" value="Tetratricopeptide repeat domain"/>
    <property type="match status" value="4"/>
</dbReference>
<dbReference type="Pfam" id="PF13181">
    <property type="entry name" value="TPR_8"/>
    <property type="match status" value="1"/>
</dbReference>
<dbReference type="EMBL" id="CAJZBQ010000030">
    <property type="protein sequence ID" value="CAG9321994.1"/>
    <property type="molecule type" value="Genomic_DNA"/>
</dbReference>
<dbReference type="PANTHER" id="PTHR44943">
    <property type="entry name" value="CELLULOSE SYNTHASE OPERON PROTEIN C"/>
    <property type="match status" value="1"/>
</dbReference>